<dbReference type="AlphaFoldDB" id="A0A9W6GL92"/>
<evidence type="ECO:0000313" key="2">
    <source>
        <dbReference type="EMBL" id="GLI57174.1"/>
    </source>
</evidence>
<dbReference type="RefSeq" id="WP_281836656.1">
    <property type="nucleotide sequence ID" value="NZ_BSDY01000014.1"/>
</dbReference>
<dbReference type="InterPro" id="IPR029058">
    <property type="entry name" value="AB_hydrolase_fold"/>
</dbReference>
<accession>A0A9W6GL92</accession>
<keyword evidence="2" id="KW-0378">Hydrolase</keyword>
<dbReference type="EMBL" id="BSDY01000014">
    <property type="protein sequence ID" value="GLI57174.1"/>
    <property type="molecule type" value="Genomic_DNA"/>
</dbReference>
<protein>
    <submittedName>
        <fullName evidence="2">Alpha/beta hydrolase</fullName>
    </submittedName>
</protein>
<sequence length="303" mass="34691">MKVKLKDIHIRTWTPEGTLVGIVQIIHGMGEHGGRYDQLARRLNKEGYLVVSTDHRGHGLSVEKIEALGVIPQPFETLIEDEMELTCQLKRGYPGIPLFILGHSMGSFMAQGHMKKSTEEVEGYILSGSCRTPYLKTAMGSKLGKIIELIRKNKKSKLMNKLLFAGYNRAIKGRITAFDWLSRDKKVVARYIEDPYCGFVYTSGFYASFLAYLSKLFHKHDFDSLDRDIPLLIMSGDRDPVGFYGRGVRRLAHFYEKMGFRNLRLKLYPGGRHEMINEINRVEVHEDILQFLKGNLTLHPNNQ</sequence>
<gene>
    <name evidence="2" type="ORF">PM10SUCC1_26880</name>
</gene>
<evidence type="ECO:0000313" key="3">
    <source>
        <dbReference type="Proteomes" id="UP001144471"/>
    </source>
</evidence>
<dbReference type="InterPro" id="IPR051044">
    <property type="entry name" value="MAG_DAG_Lipase"/>
</dbReference>
<organism evidence="2 3">
    <name type="scientific">Propionigenium maris DSM 9537</name>
    <dbReference type="NCBI Taxonomy" id="1123000"/>
    <lineage>
        <taxon>Bacteria</taxon>
        <taxon>Fusobacteriati</taxon>
        <taxon>Fusobacteriota</taxon>
        <taxon>Fusobacteriia</taxon>
        <taxon>Fusobacteriales</taxon>
        <taxon>Fusobacteriaceae</taxon>
        <taxon>Propionigenium</taxon>
    </lineage>
</organism>
<dbReference type="Gene3D" id="3.40.50.1820">
    <property type="entry name" value="alpha/beta hydrolase"/>
    <property type="match status" value="1"/>
</dbReference>
<keyword evidence="3" id="KW-1185">Reference proteome</keyword>
<dbReference type="Proteomes" id="UP001144471">
    <property type="component" value="Unassembled WGS sequence"/>
</dbReference>
<dbReference type="GO" id="GO:0016787">
    <property type="term" value="F:hydrolase activity"/>
    <property type="evidence" value="ECO:0007669"/>
    <property type="project" value="UniProtKB-KW"/>
</dbReference>
<dbReference type="Pfam" id="PF12146">
    <property type="entry name" value="Hydrolase_4"/>
    <property type="match status" value="1"/>
</dbReference>
<dbReference type="PANTHER" id="PTHR11614">
    <property type="entry name" value="PHOSPHOLIPASE-RELATED"/>
    <property type="match status" value="1"/>
</dbReference>
<evidence type="ECO:0000259" key="1">
    <source>
        <dbReference type="Pfam" id="PF12146"/>
    </source>
</evidence>
<dbReference type="SUPFAM" id="SSF53474">
    <property type="entry name" value="alpha/beta-Hydrolases"/>
    <property type="match status" value="1"/>
</dbReference>
<proteinExistence type="predicted"/>
<dbReference type="InterPro" id="IPR022742">
    <property type="entry name" value="Hydrolase_4"/>
</dbReference>
<reference evidence="2" key="1">
    <citation type="submission" date="2022-12" db="EMBL/GenBank/DDBJ databases">
        <title>Reference genome sequencing for broad-spectrum identification of bacterial and archaeal isolates by mass spectrometry.</title>
        <authorList>
            <person name="Sekiguchi Y."/>
            <person name="Tourlousse D.M."/>
        </authorList>
    </citation>
    <scope>NUCLEOTIDE SEQUENCE</scope>
    <source>
        <strain evidence="2">10succ1</strain>
    </source>
</reference>
<comment type="caution">
    <text evidence="2">The sequence shown here is derived from an EMBL/GenBank/DDBJ whole genome shotgun (WGS) entry which is preliminary data.</text>
</comment>
<name>A0A9W6GL92_9FUSO</name>
<feature type="domain" description="Serine aminopeptidase S33" evidence="1">
    <location>
        <begin position="21"/>
        <end position="279"/>
    </location>
</feature>